<dbReference type="GO" id="GO:0004222">
    <property type="term" value="F:metalloendopeptidase activity"/>
    <property type="evidence" value="ECO:0007669"/>
    <property type="project" value="InterPro"/>
</dbReference>
<feature type="domain" description="PDZ" evidence="14">
    <location>
        <begin position="189"/>
        <end position="234"/>
    </location>
</feature>
<evidence type="ECO:0000256" key="1">
    <source>
        <dbReference type="ARBA" id="ARBA00001947"/>
    </source>
</evidence>
<proteinExistence type="inferred from homology"/>
<keyword evidence="16" id="KW-1185">Reference proteome</keyword>
<evidence type="ECO:0000256" key="3">
    <source>
        <dbReference type="ARBA" id="ARBA00007931"/>
    </source>
</evidence>
<dbReference type="SUPFAM" id="SSF50156">
    <property type="entry name" value="PDZ domain-like"/>
    <property type="match status" value="1"/>
</dbReference>
<dbReference type="GO" id="GO:0016020">
    <property type="term" value="C:membrane"/>
    <property type="evidence" value="ECO:0007669"/>
    <property type="project" value="UniProtKB-SubCell"/>
</dbReference>
<dbReference type="PANTHER" id="PTHR42837:SF2">
    <property type="entry name" value="MEMBRANE METALLOPROTEASE ARASP2, CHLOROPLASTIC-RELATED"/>
    <property type="match status" value="1"/>
</dbReference>
<dbReference type="InterPro" id="IPR004387">
    <property type="entry name" value="Pept_M50_Zn"/>
</dbReference>
<feature type="transmembrane region" description="Helical" evidence="12">
    <location>
        <begin position="411"/>
        <end position="432"/>
    </location>
</feature>
<organism evidence="15 16">
    <name type="scientific">Actinacidiphila guanduensis</name>
    <dbReference type="NCBI Taxonomy" id="310781"/>
    <lineage>
        <taxon>Bacteria</taxon>
        <taxon>Bacillati</taxon>
        <taxon>Actinomycetota</taxon>
        <taxon>Actinomycetes</taxon>
        <taxon>Kitasatosporales</taxon>
        <taxon>Streptomycetaceae</taxon>
        <taxon>Actinacidiphila</taxon>
    </lineage>
</organism>
<evidence type="ECO:0000256" key="10">
    <source>
        <dbReference type="ARBA" id="ARBA00023136"/>
    </source>
</evidence>
<evidence type="ECO:0000256" key="11">
    <source>
        <dbReference type="SAM" id="MobiDB-lite"/>
    </source>
</evidence>
<evidence type="ECO:0000256" key="4">
    <source>
        <dbReference type="ARBA" id="ARBA00022670"/>
    </source>
</evidence>
<name>A0A1H0PMS5_9ACTN</name>
<accession>A0A1H0PMS5</accession>
<dbReference type="OrthoDB" id="9782003at2"/>
<feature type="transmembrane region" description="Helical" evidence="12">
    <location>
        <begin position="7"/>
        <end position="24"/>
    </location>
</feature>
<evidence type="ECO:0000256" key="6">
    <source>
        <dbReference type="ARBA" id="ARBA00022801"/>
    </source>
</evidence>
<feature type="transmembrane region" description="Helical" evidence="12">
    <location>
        <begin position="126"/>
        <end position="148"/>
    </location>
</feature>
<evidence type="ECO:0000256" key="8">
    <source>
        <dbReference type="ARBA" id="ARBA00022989"/>
    </source>
</evidence>
<dbReference type="CDD" id="cd06163">
    <property type="entry name" value="S2P-M50_PDZ_RseP-like"/>
    <property type="match status" value="1"/>
</dbReference>
<comment type="similarity">
    <text evidence="3">Belongs to the peptidase M50B family.</text>
</comment>
<evidence type="ECO:0000256" key="7">
    <source>
        <dbReference type="ARBA" id="ARBA00022833"/>
    </source>
</evidence>
<sequence length="439" mass="47847">MTALMTVLGIVVFAVGLMISIAWHELGHLTWAKIFRIRVPQYMVGFGPTLWSRKKGETEYGFKAVPLGGYIRMIGMFPPGEDGRVTARSTSPWRSMIEDARSAAYEELQPGDETRMFYTRAPWKRVIVMFAGPFMNLVLAVALFLTVFMGFGISMSTTTVGQVEDCVISASDTSHRDANNPCRPTDPVAPAKAAGLKAGDRFVSFDGKAVGSWSQLSDDIRRHPDDTVTVVVERDGRQVTLHPHLTTNTVARTDRDGNPLDGTTKAGFFGFAPASHIQPLGFTDSVQHMGDMADQGVRSLVSLPERIPDLWNAAFHHAPRKADSPMGVVGAARVGGQVFALKEPAIDRVVTMVMLVAGFNLSLFLFNMLPLLPLDGGHIAGALWEAVRRHAARVFRRPDPGPFDVAKLMPVAYVVAGIFVCFTLLVLIADVVNPVKLSS</sequence>
<dbReference type="STRING" id="310781.SAMN05216259_11696"/>
<keyword evidence="6" id="KW-0378">Hydrolase</keyword>
<keyword evidence="9" id="KW-0482">Metalloprotease</keyword>
<dbReference type="InterPro" id="IPR036034">
    <property type="entry name" value="PDZ_sf"/>
</dbReference>
<keyword evidence="8 12" id="KW-1133">Transmembrane helix</keyword>
<feature type="region of interest" description="Disordered" evidence="11">
    <location>
        <begin position="172"/>
        <end position="191"/>
    </location>
</feature>
<keyword evidence="5 12" id="KW-0812">Transmembrane</keyword>
<dbReference type="Proteomes" id="UP000199341">
    <property type="component" value="Unassembled WGS sequence"/>
</dbReference>
<keyword evidence="7" id="KW-0862">Zinc</keyword>
<dbReference type="Pfam" id="PF17820">
    <property type="entry name" value="PDZ_6"/>
    <property type="match status" value="1"/>
</dbReference>
<reference evidence="15 16" key="1">
    <citation type="submission" date="2016-10" db="EMBL/GenBank/DDBJ databases">
        <authorList>
            <person name="de Groot N.N."/>
        </authorList>
    </citation>
    <scope>NUCLEOTIDE SEQUENCE [LARGE SCALE GENOMIC DNA]</scope>
    <source>
        <strain evidence="15 16">CGMCC 4.2022</strain>
    </source>
</reference>
<gene>
    <name evidence="15" type="ORF">SAMN05216259_11696</name>
</gene>
<comment type="cofactor">
    <cofactor evidence="1">
        <name>Zn(2+)</name>
        <dbReference type="ChEBI" id="CHEBI:29105"/>
    </cofactor>
</comment>
<dbReference type="PANTHER" id="PTHR42837">
    <property type="entry name" value="REGULATOR OF SIGMA-E PROTEASE RSEP"/>
    <property type="match status" value="1"/>
</dbReference>
<feature type="domain" description="Peptidase M50" evidence="13">
    <location>
        <begin position="13"/>
        <end position="391"/>
    </location>
</feature>
<dbReference type="AlphaFoldDB" id="A0A1H0PMS5"/>
<dbReference type="GO" id="GO:0006508">
    <property type="term" value="P:proteolysis"/>
    <property type="evidence" value="ECO:0007669"/>
    <property type="project" value="UniProtKB-KW"/>
</dbReference>
<evidence type="ECO:0000259" key="14">
    <source>
        <dbReference type="Pfam" id="PF17820"/>
    </source>
</evidence>
<keyword evidence="10 12" id="KW-0472">Membrane</keyword>
<dbReference type="CDD" id="cd23081">
    <property type="entry name" value="cpPDZ_EcRseP-like"/>
    <property type="match status" value="1"/>
</dbReference>
<evidence type="ECO:0000313" key="15">
    <source>
        <dbReference type="EMBL" id="SDP05919.1"/>
    </source>
</evidence>
<evidence type="ECO:0000259" key="13">
    <source>
        <dbReference type="Pfam" id="PF02163"/>
    </source>
</evidence>
<dbReference type="Gene3D" id="2.30.42.10">
    <property type="match status" value="1"/>
</dbReference>
<evidence type="ECO:0000256" key="12">
    <source>
        <dbReference type="SAM" id="Phobius"/>
    </source>
</evidence>
<dbReference type="EMBL" id="FNIE01000016">
    <property type="protein sequence ID" value="SDP05919.1"/>
    <property type="molecule type" value="Genomic_DNA"/>
</dbReference>
<evidence type="ECO:0000256" key="2">
    <source>
        <dbReference type="ARBA" id="ARBA00004141"/>
    </source>
</evidence>
<feature type="transmembrane region" description="Helical" evidence="12">
    <location>
        <begin position="349"/>
        <end position="369"/>
    </location>
</feature>
<evidence type="ECO:0000313" key="16">
    <source>
        <dbReference type="Proteomes" id="UP000199341"/>
    </source>
</evidence>
<dbReference type="Pfam" id="PF02163">
    <property type="entry name" value="Peptidase_M50"/>
    <property type="match status" value="1"/>
</dbReference>
<comment type="subcellular location">
    <subcellularLocation>
        <location evidence="2">Membrane</location>
        <topology evidence="2">Multi-pass membrane protein</topology>
    </subcellularLocation>
</comment>
<dbReference type="InterPro" id="IPR041489">
    <property type="entry name" value="PDZ_6"/>
</dbReference>
<evidence type="ECO:0000256" key="9">
    <source>
        <dbReference type="ARBA" id="ARBA00023049"/>
    </source>
</evidence>
<dbReference type="InterPro" id="IPR008915">
    <property type="entry name" value="Peptidase_M50"/>
</dbReference>
<protein>
    <submittedName>
        <fullName evidence="15">Membrane-associated protease RseP, regulator of RpoE activity</fullName>
    </submittedName>
</protein>
<keyword evidence="4 15" id="KW-0645">Protease</keyword>
<evidence type="ECO:0000256" key="5">
    <source>
        <dbReference type="ARBA" id="ARBA00022692"/>
    </source>
</evidence>
<dbReference type="RefSeq" id="WP_093787582.1">
    <property type="nucleotide sequence ID" value="NZ_FNIE01000016.1"/>
</dbReference>